<dbReference type="Proteomes" id="UP000199559">
    <property type="component" value="Unassembled WGS sequence"/>
</dbReference>
<sequence>MFEKGEKYYNDIYNYITSFYPMSKTSFDQMLGASSCKQLKAGDILVDSGDVPSKIYMLNKGVMRSFVRLESGKEVTKSLFLPITILASFDALLNQSPSNSIYEALTDCDIYILEYFQFKALCESNIEILGFYAKFLETLICEKDKKHIELLTMGGKARYLNLRKMIPNIDNLIPQYQIAKYLSITPVQLSRIRAKL</sequence>
<dbReference type="Pfam" id="PF00027">
    <property type="entry name" value="cNMP_binding"/>
    <property type="match status" value="1"/>
</dbReference>
<dbReference type="AlphaFoldDB" id="A0A1I3M7H3"/>
<dbReference type="STRING" id="1144750.SAMN05443431_10339"/>
<dbReference type="PROSITE" id="PS50042">
    <property type="entry name" value="CNMP_BINDING_3"/>
    <property type="match status" value="1"/>
</dbReference>
<keyword evidence="3" id="KW-1185">Reference proteome</keyword>
<evidence type="ECO:0000259" key="1">
    <source>
        <dbReference type="PROSITE" id="PS50042"/>
    </source>
</evidence>
<dbReference type="SUPFAM" id="SSF51206">
    <property type="entry name" value="cAMP-binding domain-like"/>
    <property type="match status" value="1"/>
</dbReference>
<dbReference type="InterPro" id="IPR014710">
    <property type="entry name" value="RmlC-like_jellyroll"/>
</dbReference>
<dbReference type="InterPro" id="IPR018490">
    <property type="entry name" value="cNMP-bd_dom_sf"/>
</dbReference>
<name>A0A1I3M7H3_9FLAO</name>
<dbReference type="CDD" id="cd00038">
    <property type="entry name" value="CAP_ED"/>
    <property type="match status" value="1"/>
</dbReference>
<feature type="domain" description="Cyclic nucleotide-binding" evidence="1">
    <location>
        <begin position="18"/>
        <end position="121"/>
    </location>
</feature>
<dbReference type="GO" id="GO:0016301">
    <property type="term" value="F:kinase activity"/>
    <property type="evidence" value="ECO:0007669"/>
    <property type="project" value="UniProtKB-KW"/>
</dbReference>
<keyword evidence="2" id="KW-0808">Transferase</keyword>
<dbReference type="EMBL" id="FORM01000003">
    <property type="protein sequence ID" value="SFI92923.1"/>
    <property type="molecule type" value="Genomic_DNA"/>
</dbReference>
<dbReference type="Gene3D" id="2.60.120.10">
    <property type="entry name" value="Jelly Rolls"/>
    <property type="match status" value="1"/>
</dbReference>
<reference evidence="3" key="1">
    <citation type="submission" date="2016-10" db="EMBL/GenBank/DDBJ databases">
        <authorList>
            <person name="Varghese N."/>
            <person name="Submissions S."/>
        </authorList>
    </citation>
    <scope>NUCLEOTIDE SEQUENCE [LARGE SCALE GENOMIC DNA]</scope>
    <source>
        <strain evidence="3">DSM 28881</strain>
    </source>
</reference>
<protein>
    <submittedName>
        <fullName evidence="2">cAMP-binding domain of CRP or a regulatory subunit of cAMP-dependent protein kinases</fullName>
    </submittedName>
</protein>
<keyword evidence="2" id="KW-0418">Kinase</keyword>
<organism evidence="2 3">
    <name type="scientific">Olleya namhaensis</name>
    <dbReference type="NCBI Taxonomy" id="1144750"/>
    <lineage>
        <taxon>Bacteria</taxon>
        <taxon>Pseudomonadati</taxon>
        <taxon>Bacteroidota</taxon>
        <taxon>Flavobacteriia</taxon>
        <taxon>Flavobacteriales</taxon>
        <taxon>Flavobacteriaceae</taxon>
    </lineage>
</organism>
<evidence type="ECO:0000313" key="2">
    <source>
        <dbReference type="EMBL" id="SFI92923.1"/>
    </source>
</evidence>
<gene>
    <name evidence="2" type="ORF">SAMN05443431_10339</name>
</gene>
<evidence type="ECO:0000313" key="3">
    <source>
        <dbReference type="Proteomes" id="UP000199559"/>
    </source>
</evidence>
<accession>A0A1I3M7H3</accession>
<dbReference type="InterPro" id="IPR000595">
    <property type="entry name" value="cNMP-bd_dom"/>
</dbReference>
<proteinExistence type="predicted"/>